<keyword evidence="3" id="KW-1185">Reference proteome</keyword>
<feature type="region of interest" description="Disordered" evidence="1">
    <location>
        <begin position="106"/>
        <end position="135"/>
    </location>
</feature>
<feature type="non-terminal residue" evidence="2">
    <location>
        <position position="135"/>
    </location>
</feature>
<evidence type="ECO:0000256" key="1">
    <source>
        <dbReference type="SAM" id="MobiDB-lite"/>
    </source>
</evidence>
<feature type="region of interest" description="Disordered" evidence="1">
    <location>
        <begin position="1"/>
        <end position="52"/>
    </location>
</feature>
<name>A0AAN5ICH7_9BILA</name>
<sequence>TKLKKTKDKPEPVKAKRPRRASPPPFNKILKGWAPVKSNLPNSPLVSTSSTPLAKMQEKIVTIQESANVNGTSVYSDQPGCSREIKEEVKEEEFEDGYWDVRYKSGGVSDDKMNEHPIRSPAPLPTYSNGDLEQT</sequence>
<evidence type="ECO:0000313" key="2">
    <source>
        <dbReference type="EMBL" id="GMR61108.1"/>
    </source>
</evidence>
<feature type="non-terminal residue" evidence="2">
    <location>
        <position position="1"/>
    </location>
</feature>
<feature type="compositionally biased region" description="Polar residues" evidence="1">
    <location>
        <begin position="39"/>
        <end position="52"/>
    </location>
</feature>
<evidence type="ECO:0000313" key="3">
    <source>
        <dbReference type="Proteomes" id="UP001328107"/>
    </source>
</evidence>
<dbReference type="EMBL" id="BTRK01000006">
    <property type="protein sequence ID" value="GMR61108.1"/>
    <property type="molecule type" value="Genomic_DNA"/>
</dbReference>
<feature type="compositionally biased region" description="Basic and acidic residues" evidence="1">
    <location>
        <begin position="106"/>
        <end position="118"/>
    </location>
</feature>
<dbReference type="AlphaFoldDB" id="A0AAN5ICH7"/>
<proteinExistence type="predicted"/>
<feature type="compositionally biased region" description="Polar residues" evidence="1">
    <location>
        <begin position="126"/>
        <end position="135"/>
    </location>
</feature>
<organism evidence="2 3">
    <name type="scientific">Pristionchus mayeri</name>
    <dbReference type="NCBI Taxonomy" id="1317129"/>
    <lineage>
        <taxon>Eukaryota</taxon>
        <taxon>Metazoa</taxon>
        <taxon>Ecdysozoa</taxon>
        <taxon>Nematoda</taxon>
        <taxon>Chromadorea</taxon>
        <taxon>Rhabditida</taxon>
        <taxon>Rhabditina</taxon>
        <taxon>Diplogasteromorpha</taxon>
        <taxon>Diplogasteroidea</taxon>
        <taxon>Neodiplogasteridae</taxon>
        <taxon>Pristionchus</taxon>
    </lineage>
</organism>
<comment type="caution">
    <text evidence="2">The sequence shown here is derived from an EMBL/GenBank/DDBJ whole genome shotgun (WGS) entry which is preliminary data.</text>
</comment>
<accession>A0AAN5ICH7</accession>
<protein>
    <submittedName>
        <fullName evidence="2">Uncharacterized protein</fullName>
    </submittedName>
</protein>
<dbReference type="Proteomes" id="UP001328107">
    <property type="component" value="Unassembled WGS sequence"/>
</dbReference>
<reference evidence="3" key="1">
    <citation type="submission" date="2022-10" db="EMBL/GenBank/DDBJ databases">
        <title>Genome assembly of Pristionchus species.</title>
        <authorList>
            <person name="Yoshida K."/>
            <person name="Sommer R.J."/>
        </authorList>
    </citation>
    <scope>NUCLEOTIDE SEQUENCE [LARGE SCALE GENOMIC DNA]</scope>
    <source>
        <strain evidence="3">RS5460</strain>
    </source>
</reference>
<gene>
    <name evidence="2" type="ORF">PMAYCL1PPCAC_31303</name>
</gene>